<keyword evidence="1" id="KW-0489">Methyltransferase</keyword>
<keyword evidence="1" id="KW-0808">Transferase</keyword>
<reference evidence="1" key="1">
    <citation type="submission" date="2019-08" db="EMBL/GenBank/DDBJ databases">
        <title>Genome sequence of Clostridiales bacterium MT110.</title>
        <authorList>
            <person name="Cao J."/>
        </authorList>
    </citation>
    <scope>NUCLEOTIDE SEQUENCE</scope>
    <source>
        <strain evidence="1">MT110</strain>
    </source>
</reference>
<dbReference type="EMBL" id="CP042469">
    <property type="protein sequence ID" value="QOX63594.1"/>
    <property type="molecule type" value="Genomic_DNA"/>
</dbReference>
<dbReference type="EC" id="2.1.1.130" evidence="1"/>
<keyword evidence="2" id="KW-1185">Reference proteome</keyword>
<gene>
    <name evidence="1" type="primary">cobI</name>
    <name evidence="1" type="ORF">FRZ06_09640</name>
</gene>
<proteinExistence type="predicted"/>
<evidence type="ECO:0000313" key="1">
    <source>
        <dbReference type="EMBL" id="QOX63594.1"/>
    </source>
</evidence>
<organism evidence="1 2">
    <name type="scientific">Anoxybacterium hadale</name>
    <dbReference type="NCBI Taxonomy" id="3408580"/>
    <lineage>
        <taxon>Bacteria</taxon>
        <taxon>Bacillati</taxon>
        <taxon>Bacillota</taxon>
        <taxon>Clostridia</taxon>
        <taxon>Peptostreptococcales</taxon>
        <taxon>Anaerovoracaceae</taxon>
        <taxon>Anoxybacterium</taxon>
    </lineage>
</organism>
<name>A0ACD1AB37_9FIRM</name>
<dbReference type="Proteomes" id="UP000594014">
    <property type="component" value="Chromosome"/>
</dbReference>
<evidence type="ECO:0000313" key="2">
    <source>
        <dbReference type="Proteomes" id="UP000594014"/>
    </source>
</evidence>
<protein>
    <submittedName>
        <fullName evidence="1">Precorrin-2 C(20)-methyltransferase</fullName>
        <ecNumber evidence="1">2.1.1.130</ecNumber>
    </submittedName>
</protein>
<accession>A0ACD1AB37</accession>
<sequence length="246" mass="26880">MTNFQEKQTRRGKLYGIGVGPGDPELMTLKAVRLILECDVIAIPSSGGEANIAFDIAKGAVPQLPDKELLELSMPMIRDKEKLKESHDQAARDVAEVLEQGKNVAFLTLGDPSIYSTYIYVHNRLVHQGYDTEIIPGIPSFCAVAAKLNEGLTEASEALHIIPASYAGIEDALQLKGTRVLMKSGKSIGKIKTLISALETTAEVKMVERCGMEGERVFPNLESLDEDAGYFSILVVKDEKEQTSQQ</sequence>